<dbReference type="GO" id="GO:0022857">
    <property type="term" value="F:transmembrane transporter activity"/>
    <property type="evidence" value="ECO:0007669"/>
    <property type="project" value="UniProtKB-UniRule"/>
</dbReference>
<organism evidence="9">
    <name type="scientific">OCS116 cluster bacterium</name>
    <dbReference type="NCBI Taxonomy" id="2030921"/>
    <lineage>
        <taxon>Bacteria</taxon>
        <taxon>Pseudomonadati</taxon>
        <taxon>Pseudomonadota</taxon>
        <taxon>Alphaproteobacteria</taxon>
        <taxon>OCS116 cluster</taxon>
    </lineage>
</organism>
<dbReference type="InterPro" id="IPR055348">
    <property type="entry name" value="DctQ"/>
</dbReference>
<feature type="transmembrane region" description="Helical" evidence="7">
    <location>
        <begin position="12"/>
        <end position="37"/>
    </location>
</feature>
<evidence type="ECO:0000256" key="5">
    <source>
        <dbReference type="ARBA" id="ARBA00022989"/>
    </source>
</evidence>
<gene>
    <name evidence="9" type="ORF">COB13_09455</name>
</gene>
<accession>A0A2A4Z065</accession>
<protein>
    <recommendedName>
        <fullName evidence="7">TRAP transporter small permease protein</fullName>
    </recommendedName>
</protein>
<dbReference type="AlphaFoldDB" id="A0A2A4Z065"/>
<dbReference type="GO" id="GO:0005886">
    <property type="term" value="C:plasma membrane"/>
    <property type="evidence" value="ECO:0007669"/>
    <property type="project" value="UniProtKB-SubCell"/>
</dbReference>
<evidence type="ECO:0000256" key="4">
    <source>
        <dbReference type="ARBA" id="ARBA00022692"/>
    </source>
</evidence>
<evidence type="ECO:0000256" key="2">
    <source>
        <dbReference type="ARBA" id="ARBA00022448"/>
    </source>
</evidence>
<evidence type="ECO:0000313" key="9">
    <source>
        <dbReference type="EMBL" id="PCJ00524.1"/>
    </source>
</evidence>
<keyword evidence="3" id="KW-1003">Cell membrane</keyword>
<name>A0A2A4Z065_9PROT</name>
<dbReference type="EMBL" id="NVUS01000011">
    <property type="protein sequence ID" value="PCJ00524.1"/>
    <property type="molecule type" value="Genomic_DNA"/>
</dbReference>
<reference key="1">
    <citation type="submission" date="2017-08" db="EMBL/GenBank/DDBJ databases">
        <title>A dynamic microbial community with high functional redundancy inhabits the cold, oxic subseafloor aquifer.</title>
        <authorList>
            <person name="Tully B.J."/>
            <person name="Wheat C.G."/>
            <person name="Glazer B.T."/>
            <person name="Huber J.A."/>
        </authorList>
    </citation>
    <scope>NUCLEOTIDE SEQUENCE [LARGE SCALE GENOMIC DNA]</scope>
</reference>
<dbReference type="Pfam" id="PF04290">
    <property type="entry name" value="DctQ"/>
    <property type="match status" value="1"/>
</dbReference>
<keyword evidence="7" id="KW-0997">Cell inner membrane</keyword>
<keyword evidence="5 7" id="KW-1133">Transmembrane helix</keyword>
<evidence type="ECO:0000256" key="3">
    <source>
        <dbReference type="ARBA" id="ARBA00022475"/>
    </source>
</evidence>
<keyword evidence="2 7" id="KW-0813">Transport</keyword>
<feature type="domain" description="Tripartite ATP-independent periplasmic transporters DctQ component" evidence="8">
    <location>
        <begin position="28"/>
        <end position="156"/>
    </location>
</feature>
<reference evidence="9" key="2">
    <citation type="journal article" date="2018" name="ISME J.">
        <title>A dynamic microbial community with high functional redundancy inhabits the cold, oxic subseafloor aquifer.</title>
        <authorList>
            <person name="Tully B.J."/>
            <person name="Wheat C.G."/>
            <person name="Glazer B.T."/>
            <person name="Huber J.A."/>
        </authorList>
    </citation>
    <scope>NUCLEOTIDE SEQUENCE</scope>
    <source>
        <strain evidence="9">NORP83</strain>
    </source>
</reference>
<evidence type="ECO:0000256" key="7">
    <source>
        <dbReference type="RuleBase" id="RU369079"/>
    </source>
</evidence>
<proteinExistence type="inferred from homology"/>
<sequence>MSKNSIGSAWSLFIKFCFSVAAVYLGLIVVGTIWDVIARNSAFDAPDWLGTFVEFGLPIATMLAAPQLVRERRHVSMEIIDMALKPRPLRILIILTDIAAAAIALFIAYYATSGLIEAVERNEVLRLAIDVPKWIFFALLVIGFTLSAIEFMRHAWMGVFNLNIETTNNEGSPS</sequence>
<keyword evidence="4 7" id="KW-0812">Transmembrane</keyword>
<feature type="transmembrane region" description="Helical" evidence="7">
    <location>
        <begin position="89"/>
        <end position="111"/>
    </location>
</feature>
<comment type="caution">
    <text evidence="9">The sequence shown here is derived from an EMBL/GenBank/DDBJ whole genome shotgun (WGS) entry which is preliminary data.</text>
</comment>
<comment type="subunit">
    <text evidence="7">The complex comprises the extracytoplasmic solute receptor protein and the two transmembrane proteins.</text>
</comment>
<keyword evidence="6 7" id="KW-0472">Membrane</keyword>
<feature type="transmembrane region" description="Helical" evidence="7">
    <location>
        <begin position="49"/>
        <end position="69"/>
    </location>
</feature>
<evidence type="ECO:0000259" key="8">
    <source>
        <dbReference type="Pfam" id="PF04290"/>
    </source>
</evidence>
<comment type="function">
    <text evidence="7">Part of the tripartite ATP-independent periplasmic (TRAP) transport system.</text>
</comment>
<feature type="transmembrane region" description="Helical" evidence="7">
    <location>
        <begin position="131"/>
        <end position="149"/>
    </location>
</feature>
<evidence type="ECO:0000256" key="6">
    <source>
        <dbReference type="ARBA" id="ARBA00023136"/>
    </source>
</evidence>
<comment type="similarity">
    <text evidence="7">Belongs to the TRAP transporter small permease family.</text>
</comment>
<evidence type="ECO:0000256" key="1">
    <source>
        <dbReference type="ARBA" id="ARBA00004651"/>
    </source>
</evidence>
<comment type="subcellular location">
    <subcellularLocation>
        <location evidence="7">Cell inner membrane</location>
        <topology evidence="7">Multi-pass membrane protein</topology>
    </subcellularLocation>
    <subcellularLocation>
        <location evidence="1">Cell membrane</location>
        <topology evidence="1">Multi-pass membrane protein</topology>
    </subcellularLocation>
</comment>